<dbReference type="Pfam" id="PF00781">
    <property type="entry name" value="DAGK_cat"/>
    <property type="match status" value="1"/>
</dbReference>
<evidence type="ECO:0000256" key="6">
    <source>
        <dbReference type="ARBA" id="ARBA00022777"/>
    </source>
</evidence>
<dbReference type="GO" id="GO:0008270">
    <property type="term" value="F:zinc ion binding"/>
    <property type="evidence" value="ECO:0007669"/>
    <property type="project" value="UniProtKB-KW"/>
</dbReference>
<evidence type="ECO:0000256" key="8">
    <source>
        <dbReference type="ARBA" id="ARBA00023136"/>
    </source>
</evidence>
<evidence type="ECO:0000313" key="11">
    <source>
        <dbReference type="EMBL" id="ABO96989.1"/>
    </source>
</evidence>
<protein>
    <recommendedName>
        <fullName evidence="9">Diacylglycerol kinase</fullName>
        <shortName evidence="9">DAG kinase</shortName>
        <ecNumber evidence="9">2.7.1.107</ecNumber>
    </recommendedName>
</protein>
<comment type="catalytic activity">
    <reaction evidence="9">
        <text>a 1,2-diacyl-sn-glycerol + ATP = a 1,2-diacyl-sn-glycero-3-phosphate + ADP + H(+)</text>
        <dbReference type="Rhea" id="RHEA:10272"/>
        <dbReference type="ChEBI" id="CHEBI:15378"/>
        <dbReference type="ChEBI" id="CHEBI:17815"/>
        <dbReference type="ChEBI" id="CHEBI:30616"/>
        <dbReference type="ChEBI" id="CHEBI:58608"/>
        <dbReference type="ChEBI" id="CHEBI:456216"/>
        <dbReference type="EC" id="2.7.1.107"/>
    </reaction>
</comment>
<dbReference type="OrthoDB" id="242257at2759"/>
<dbReference type="HOGENOM" id="CLU_003770_3_0_1"/>
<name>A4S081_OSTLU</name>
<evidence type="ECO:0000256" key="9">
    <source>
        <dbReference type="RuleBase" id="RU361128"/>
    </source>
</evidence>
<dbReference type="SUPFAM" id="SSF111331">
    <property type="entry name" value="NAD kinase/diacylglycerol kinase-like"/>
    <property type="match status" value="1"/>
</dbReference>
<evidence type="ECO:0000256" key="7">
    <source>
        <dbReference type="ARBA" id="ARBA00022840"/>
    </source>
</evidence>
<keyword evidence="12" id="KW-1185">Reference proteome</keyword>
<dbReference type="PROSITE" id="PS50146">
    <property type="entry name" value="DAGK"/>
    <property type="match status" value="1"/>
</dbReference>
<dbReference type="GO" id="GO:0007200">
    <property type="term" value="P:phospholipase C-activating G protein-coupled receptor signaling pathway"/>
    <property type="evidence" value="ECO:0007669"/>
    <property type="project" value="InterPro"/>
</dbReference>
<comment type="subcellular location">
    <subcellularLocation>
        <location evidence="1">Membrane</location>
    </subcellularLocation>
</comment>
<reference evidence="11 12" key="1">
    <citation type="journal article" date="2007" name="Proc. Natl. Acad. Sci. U.S.A.">
        <title>The tiny eukaryote Ostreococcus provides genomic insights into the paradox of plankton speciation.</title>
        <authorList>
            <person name="Palenik B."/>
            <person name="Grimwood J."/>
            <person name="Aerts A."/>
            <person name="Rouze P."/>
            <person name="Salamov A."/>
            <person name="Putnam N."/>
            <person name="Dupont C."/>
            <person name="Jorgensen R."/>
            <person name="Derelle E."/>
            <person name="Rombauts S."/>
            <person name="Zhou K."/>
            <person name="Otillar R."/>
            <person name="Merchant S.S."/>
            <person name="Podell S."/>
            <person name="Gaasterland T."/>
            <person name="Napoli C."/>
            <person name="Gendler K."/>
            <person name="Manuell A."/>
            <person name="Tai V."/>
            <person name="Vallon O."/>
            <person name="Piganeau G."/>
            <person name="Jancek S."/>
            <person name="Heijde M."/>
            <person name="Jabbari K."/>
            <person name="Bowler C."/>
            <person name="Lohr M."/>
            <person name="Robbens S."/>
            <person name="Werner G."/>
            <person name="Dubchak I."/>
            <person name="Pazour G.J."/>
            <person name="Ren Q."/>
            <person name="Paulsen I."/>
            <person name="Delwiche C."/>
            <person name="Schmutz J."/>
            <person name="Rokhsar D."/>
            <person name="Van de Peer Y."/>
            <person name="Moreau H."/>
            <person name="Grigoriev I.V."/>
        </authorList>
    </citation>
    <scope>NUCLEOTIDE SEQUENCE [LARGE SCALE GENOMIC DNA]</scope>
    <source>
        <strain evidence="11 12">CCE9901</strain>
    </source>
</reference>
<dbReference type="EC" id="2.7.1.107" evidence="9"/>
<gene>
    <name evidence="11" type="ORF">OSTLU_35343</name>
</gene>
<dbReference type="AlphaFoldDB" id="A4S081"/>
<evidence type="ECO:0000256" key="3">
    <source>
        <dbReference type="ARBA" id="ARBA00022679"/>
    </source>
</evidence>
<evidence type="ECO:0000256" key="2">
    <source>
        <dbReference type="ARBA" id="ARBA00009280"/>
    </source>
</evidence>
<dbReference type="GO" id="GO:0004143">
    <property type="term" value="F:ATP-dependent diacylglycerol kinase activity"/>
    <property type="evidence" value="ECO:0007669"/>
    <property type="project" value="UniProtKB-EC"/>
</dbReference>
<evidence type="ECO:0000256" key="5">
    <source>
        <dbReference type="ARBA" id="ARBA00022771"/>
    </source>
</evidence>
<dbReference type="InterPro" id="IPR001206">
    <property type="entry name" value="Diacylglycerol_kinase_cat_dom"/>
</dbReference>
<feature type="domain" description="DAGKc" evidence="10">
    <location>
        <begin position="1"/>
        <end position="133"/>
    </location>
</feature>
<dbReference type="Gramene" id="ABO96989">
    <property type="protein sequence ID" value="ABO96989"/>
    <property type="gene ID" value="OSTLU_35343"/>
</dbReference>
<keyword evidence="8" id="KW-0472">Membrane</keyword>
<dbReference type="InterPro" id="IPR017438">
    <property type="entry name" value="ATP-NAD_kinase_N"/>
</dbReference>
<keyword evidence="7 9" id="KW-0067">ATP-binding</keyword>
<keyword evidence="5" id="KW-0863">Zinc-finger</keyword>
<keyword evidence="6 9" id="KW-0418">Kinase</keyword>
<dbReference type="Pfam" id="PF00609">
    <property type="entry name" value="DAGK_acc"/>
    <property type="match status" value="1"/>
</dbReference>
<dbReference type="SMART" id="SM00045">
    <property type="entry name" value="DAGKa"/>
    <property type="match status" value="1"/>
</dbReference>
<dbReference type="Proteomes" id="UP000001568">
    <property type="component" value="Chromosome 7"/>
</dbReference>
<comment type="similarity">
    <text evidence="2 9">Belongs to the eukaryotic diacylglycerol kinase family.</text>
</comment>
<evidence type="ECO:0000256" key="4">
    <source>
        <dbReference type="ARBA" id="ARBA00022741"/>
    </source>
</evidence>
<sequence>MPLLVFVNSKSGGQMGTYMLESLRSNLNPLQVVDLHNTGPKAALKLFANVPNVRILVAGGDGTVAWILQTLDEIDVPKKPPVGVLPLGTGNDLARVLGWGGGYSNELISELLVQVLEAHPALLDRWQVEITANEPPKTPSKFASAAGLPAAPPLPKKKEIVFQNYLGIGVDAQAALRFHRTRNLRPQLFFSAMTNKLLYGAFGAKDVLEHSCAGLHRSIRIYADGVRQTIPPEAEGIILLNINSFAGGVRMWERDGSYGVSSMQDGMVDIVVVHGALHLGQLNIGVDKPVRICQAREVRVVVDRKIPMHVDGEPWEQPACTMDIKLRNKATMLRRTADVRGMTVIEMQNTLDWACKEDIISEPQREQIMVEAYRRADARSMENGHRRSGLHRRSGSIGNLLNAKSSSYSQLFAGDGFGLG</sequence>
<dbReference type="OMA" id="CQFDGEE"/>
<dbReference type="PANTHER" id="PTHR11255">
    <property type="entry name" value="DIACYLGLYCEROL KINASE"/>
    <property type="match status" value="1"/>
</dbReference>
<dbReference type="SMART" id="SM00046">
    <property type="entry name" value="DAGKc"/>
    <property type="match status" value="1"/>
</dbReference>
<dbReference type="EMBL" id="CP000587">
    <property type="protein sequence ID" value="ABO96989.1"/>
    <property type="molecule type" value="Genomic_DNA"/>
</dbReference>
<keyword evidence="3 9" id="KW-0808">Transferase</keyword>
<dbReference type="GeneID" id="5002981"/>
<accession>A4S081</accession>
<dbReference type="Gene3D" id="3.40.50.10330">
    <property type="entry name" value="Probable inorganic polyphosphate/atp-NAD kinase, domain 1"/>
    <property type="match status" value="1"/>
</dbReference>
<keyword evidence="5" id="KW-0862">Zinc</keyword>
<dbReference type="GO" id="GO:0016020">
    <property type="term" value="C:membrane"/>
    <property type="evidence" value="ECO:0007669"/>
    <property type="project" value="UniProtKB-SubCell"/>
</dbReference>
<evidence type="ECO:0000313" key="12">
    <source>
        <dbReference type="Proteomes" id="UP000001568"/>
    </source>
</evidence>
<dbReference type="Gene3D" id="2.60.200.40">
    <property type="match status" value="1"/>
</dbReference>
<dbReference type="InterPro" id="IPR016064">
    <property type="entry name" value="NAD/diacylglycerol_kinase_sf"/>
</dbReference>
<dbReference type="RefSeq" id="XP_001418696.1">
    <property type="nucleotide sequence ID" value="XM_001418659.1"/>
</dbReference>
<evidence type="ECO:0000256" key="1">
    <source>
        <dbReference type="ARBA" id="ARBA00004370"/>
    </source>
</evidence>
<dbReference type="InterPro" id="IPR037607">
    <property type="entry name" value="DGK"/>
</dbReference>
<dbReference type="KEGG" id="olu:OSTLU_35343"/>
<dbReference type="PANTHER" id="PTHR11255:SF54">
    <property type="entry name" value="DIACYLGLYCEROL KINASE THETA"/>
    <property type="match status" value="1"/>
</dbReference>
<proteinExistence type="inferred from homology"/>
<keyword evidence="5" id="KW-0479">Metal-binding</keyword>
<dbReference type="GO" id="GO:0005524">
    <property type="term" value="F:ATP binding"/>
    <property type="evidence" value="ECO:0007669"/>
    <property type="project" value="UniProtKB-KW"/>
</dbReference>
<dbReference type="InterPro" id="IPR000756">
    <property type="entry name" value="Diacylglycerol_kin_accessory"/>
</dbReference>
<keyword evidence="4 9" id="KW-0547">Nucleotide-binding</keyword>
<dbReference type="STRING" id="436017.A4S081"/>
<organism evidence="11 12">
    <name type="scientific">Ostreococcus lucimarinus (strain CCE9901)</name>
    <dbReference type="NCBI Taxonomy" id="436017"/>
    <lineage>
        <taxon>Eukaryota</taxon>
        <taxon>Viridiplantae</taxon>
        <taxon>Chlorophyta</taxon>
        <taxon>Mamiellophyceae</taxon>
        <taxon>Mamiellales</taxon>
        <taxon>Bathycoccaceae</taxon>
        <taxon>Ostreococcus</taxon>
    </lineage>
</organism>
<evidence type="ECO:0000259" key="10">
    <source>
        <dbReference type="PROSITE" id="PS50146"/>
    </source>
</evidence>
<dbReference type="eggNOG" id="KOG1169">
    <property type="taxonomic scope" value="Eukaryota"/>
</dbReference>